<dbReference type="Proteomes" id="UP000661077">
    <property type="component" value="Unassembled WGS sequence"/>
</dbReference>
<dbReference type="InterPro" id="IPR036388">
    <property type="entry name" value="WH-like_DNA-bd_sf"/>
</dbReference>
<sequence length="113" mass="12579">MSLKRPELRLKASAPVFAALGDETRLRLVIYLSAAGPSSTATLTANVDVTRQAVAKHLRVMKEAGLVSSVYQGRDSVWQIEPSQLAEAQRCIELITSRWDQAIERLRVMVEEK</sequence>
<dbReference type="PANTHER" id="PTHR33154">
    <property type="entry name" value="TRANSCRIPTIONAL REGULATOR, ARSR FAMILY"/>
    <property type="match status" value="1"/>
</dbReference>
<evidence type="ECO:0000313" key="5">
    <source>
        <dbReference type="EMBL" id="MBM0103984.1"/>
    </source>
</evidence>
<dbReference type="PANTHER" id="PTHR33154:SF33">
    <property type="entry name" value="TRANSCRIPTIONAL REPRESSOR SDPR"/>
    <property type="match status" value="1"/>
</dbReference>
<organism evidence="5 6">
    <name type="scientific">Steroidobacter gossypii</name>
    <dbReference type="NCBI Taxonomy" id="2805490"/>
    <lineage>
        <taxon>Bacteria</taxon>
        <taxon>Pseudomonadati</taxon>
        <taxon>Pseudomonadota</taxon>
        <taxon>Gammaproteobacteria</taxon>
        <taxon>Steroidobacterales</taxon>
        <taxon>Steroidobacteraceae</taxon>
        <taxon>Steroidobacter</taxon>
    </lineage>
</organism>
<dbReference type="Gene3D" id="1.10.10.10">
    <property type="entry name" value="Winged helix-like DNA-binding domain superfamily/Winged helix DNA-binding domain"/>
    <property type="match status" value="1"/>
</dbReference>
<keyword evidence="1" id="KW-0805">Transcription regulation</keyword>
<comment type="caution">
    <text evidence="5">The sequence shown here is derived from an EMBL/GenBank/DDBJ whole genome shotgun (WGS) entry which is preliminary data.</text>
</comment>
<evidence type="ECO:0000256" key="2">
    <source>
        <dbReference type="ARBA" id="ARBA00023125"/>
    </source>
</evidence>
<dbReference type="PROSITE" id="PS50987">
    <property type="entry name" value="HTH_ARSR_2"/>
    <property type="match status" value="1"/>
</dbReference>
<accession>A0ABS1WSP2</accession>
<dbReference type="SUPFAM" id="SSF46785">
    <property type="entry name" value="Winged helix' DNA-binding domain"/>
    <property type="match status" value="1"/>
</dbReference>
<keyword evidence="3" id="KW-0804">Transcription</keyword>
<dbReference type="PRINTS" id="PR00778">
    <property type="entry name" value="HTHARSR"/>
</dbReference>
<dbReference type="InterPro" id="IPR051081">
    <property type="entry name" value="HTH_MetalResp_TranReg"/>
</dbReference>
<proteinExistence type="predicted"/>
<dbReference type="InterPro" id="IPR036390">
    <property type="entry name" value="WH_DNA-bd_sf"/>
</dbReference>
<dbReference type="InterPro" id="IPR011991">
    <property type="entry name" value="ArsR-like_HTH"/>
</dbReference>
<evidence type="ECO:0000259" key="4">
    <source>
        <dbReference type="PROSITE" id="PS50987"/>
    </source>
</evidence>
<dbReference type="CDD" id="cd00090">
    <property type="entry name" value="HTH_ARSR"/>
    <property type="match status" value="1"/>
</dbReference>
<gene>
    <name evidence="5" type="ORF">JM946_04480</name>
</gene>
<dbReference type="SMART" id="SM00418">
    <property type="entry name" value="HTH_ARSR"/>
    <property type="match status" value="1"/>
</dbReference>
<evidence type="ECO:0000313" key="6">
    <source>
        <dbReference type="Proteomes" id="UP000661077"/>
    </source>
</evidence>
<keyword evidence="6" id="KW-1185">Reference proteome</keyword>
<dbReference type="NCBIfam" id="NF033788">
    <property type="entry name" value="HTH_metalloreg"/>
    <property type="match status" value="1"/>
</dbReference>
<dbReference type="Pfam" id="PF12840">
    <property type="entry name" value="HTH_20"/>
    <property type="match status" value="1"/>
</dbReference>
<reference evidence="5 6" key="1">
    <citation type="journal article" date="2021" name="Int. J. Syst. Evol. Microbiol.">
        <title>Steroidobacter gossypii sp. nov., isolated from soil of cotton cropping field.</title>
        <authorList>
            <person name="Huang R."/>
            <person name="Yang S."/>
            <person name="Zhen C."/>
            <person name="Liu W."/>
        </authorList>
    </citation>
    <scope>NUCLEOTIDE SEQUENCE [LARGE SCALE GENOMIC DNA]</scope>
    <source>
        <strain evidence="5 6">S1-65</strain>
    </source>
</reference>
<protein>
    <submittedName>
        <fullName evidence="5">Helix-turn-helix transcriptional regulator</fullName>
    </submittedName>
</protein>
<name>A0ABS1WSP2_9GAMM</name>
<feature type="domain" description="HTH arsR-type" evidence="4">
    <location>
        <begin position="5"/>
        <end position="100"/>
    </location>
</feature>
<dbReference type="RefSeq" id="WP_203165934.1">
    <property type="nucleotide sequence ID" value="NZ_JAEVLS010000001.1"/>
</dbReference>
<evidence type="ECO:0000256" key="1">
    <source>
        <dbReference type="ARBA" id="ARBA00023015"/>
    </source>
</evidence>
<dbReference type="InterPro" id="IPR001845">
    <property type="entry name" value="HTH_ArsR_DNA-bd_dom"/>
</dbReference>
<evidence type="ECO:0000256" key="3">
    <source>
        <dbReference type="ARBA" id="ARBA00023163"/>
    </source>
</evidence>
<keyword evidence="2" id="KW-0238">DNA-binding</keyword>
<dbReference type="EMBL" id="JAEVLS010000001">
    <property type="protein sequence ID" value="MBM0103984.1"/>
    <property type="molecule type" value="Genomic_DNA"/>
</dbReference>